<sequence>MSETEVWYLIGTLAVGGTERTLVDLVNGLDRSRFDPTVWTIADPGPLASDLDDDVTLRSLDATGKHDVRAPVRFVRALRSERPDVLQSFLFFDNMLARLAGAFAPGVTVVTGVREVPENPRPLRSAVRRLTLALSDRIVSNSAAGARFVTDRGASDGDVDVIRNGRDLSVYGSATASEDLRAELGVPADAPLVGTVGRLVERKGHHDLLDAWPTVRESHPDAHLVVVGDGPERDALERRARRLACEESVHLPGTRDDVPELLDAFDLFAFPSHYEGLPGALLEAMAAGLPIVTTPVDGNAEPVLDGRSGRHVPVRSPEALAGEIADLLSNPEDAAELGAGARRRAESEFALDAMVSQFEDLYDDLG</sequence>
<dbReference type="Gene3D" id="3.40.50.2000">
    <property type="entry name" value="Glycogen Phosphorylase B"/>
    <property type="match status" value="2"/>
</dbReference>
<proteinExistence type="predicted"/>
<dbReference type="EC" id="2.4.-.-" evidence="3"/>
<reference evidence="3 4" key="1">
    <citation type="journal article" date="2019" name="Int. J. Syst. Evol. Microbiol.">
        <title>The Global Catalogue of Microorganisms (GCM) 10K type strain sequencing project: providing services to taxonomists for standard genome sequencing and annotation.</title>
        <authorList>
            <consortium name="The Broad Institute Genomics Platform"/>
            <consortium name="The Broad Institute Genome Sequencing Center for Infectious Disease"/>
            <person name="Wu L."/>
            <person name="Ma J."/>
        </authorList>
    </citation>
    <scope>NUCLEOTIDE SEQUENCE [LARGE SCALE GENOMIC DNA]</scope>
    <source>
        <strain evidence="3 4">DT72</strain>
    </source>
</reference>
<evidence type="ECO:0000259" key="1">
    <source>
        <dbReference type="Pfam" id="PF00534"/>
    </source>
</evidence>
<dbReference type="EMBL" id="JBHSZH010000005">
    <property type="protein sequence ID" value="MFC7082339.1"/>
    <property type="molecule type" value="Genomic_DNA"/>
</dbReference>
<dbReference type="InterPro" id="IPR028098">
    <property type="entry name" value="Glyco_trans_4-like_N"/>
</dbReference>
<protein>
    <submittedName>
        <fullName evidence="3">Glycosyltransferase</fullName>
        <ecNumber evidence="3">2.4.-.-</ecNumber>
    </submittedName>
</protein>
<dbReference type="PANTHER" id="PTHR12526">
    <property type="entry name" value="GLYCOSYLTRANSFERASE"/>
    <property type="match status" value="1"/>
</dbReference>
<dbReference type="Proteomes" id="UP001596407">
    <property type="component" value="Unassembled WGS sequence"/>
</dbReference>
<name>A0ABD5WPF1_9EURY</name>
<dbReference type="SUPFAM" id="SSF53756">
    <property type="entry name" value="UDP-Glycosyltransferase/glycogen phosphorylase"/>
    <property type="match status" value="1"/>
</dbReference>
<evidence type="ECO:0000313" key="3">
    <source>
        <dbReference type="EMBL" id="MFC7082339.1"/>
    </source>
</evidence>
<dbReference type="Pfam" id="PF13439">
    <property type="entry name" value="Glyco_transf_4"/>
    <property type="match status" value="1"/>
</dbReference>
<feature type="domain" description="Glycosyltransferase subfamily 4-like N-terminal" evidence="2">
    <location>
        <begin position="15"/>
        <end position="169"/>
    </location>
</feature>
<evidence type="ECO:0000259" key="2">
    <source>
        <dbReference type="Pfam" id="PF13439"/>
    </source>
</evidence>
<keyword evidence="3" id="KW-0328">Glycosyltransferase</keyword>
<gene>
    <name evidence="3" type="ORF">ACFQJ6_21890</name>
</gene>
<dbReference type="GO" id="GO:0016757">
    <property type="term" value="F:glycosyltransferase activity"/>
    <property type="evidence" value="ECO:0007669"/>
    <property type="project" value="UniProtKB-KW"/>
</dbReference>
<accession>A0ABD5WPF1</accession>
<dbReference type="PANTHER" id="PTHR12526:SF630">
    <property type="entry name" value="GLYCOSYLTRANSFERASE"/>
    <property type="match status" value="1"/>
</dbReference>
<evidence type="ECO:0000313" key="4">
    <source>
        <dbReference type="Proteomes" id="UP001596407"/>
    </source>
</evidence>
<organism evidence="3 4">
    <name type="scientific">Halorussus caseinilyticus</name>
    <dbReference type="NCBI Taxonomy" id="3034025"/>
    <lineage>
        <taxon>Archaea</taxon>
        <taxon>Methanobacteriati</taxon>
        <taxon>Methanobacteriota</taxon>
        <taxon>Stenosarchaea group</taxon>
        <taxon>Halobacteria</taxon>
        <taxon>Halobacteriales</taxon>
        <taxon>Haladaptataceae</taxon>
        <taxon>Halorussus</taxon>
    </lineage>
</organism>
<dbReference type="Pfam" id="PF00534">
    <property type="entry name" value="Glycos_transf_1"/>
    <property type="match status" value="1"/>
</dbReference>
<dbReference type="InterPro" id="IPR001296">
    <property type="entry name" value="Glyco_trans_1"/>
</dbReference>
<keyword evidence="4" id="KW-1185">Reference proteome</keyword>
<dbReference type="RefSeq" id="WP_382210317.1">
    <property type="nucleotide sequence ID" value="NZ_JBHSZH010000005.1"/>
</dbReference>
<dbReference type="AlphaFoldDB" id="A0ABD5WPF1"/>
<comment type="caution">
    <text evidence="3">The sequence shown here is derived from an EMBL/GenBank/DDBJ whole genome shotgun (WGS) entry which is preliminary data.</text>
</comment>
<feature type="domain" description="Glycosyl transferase family 1" evidence="1">
    <location>
        <begin position="178"/>
        <end position="343"/>
    </location>
</feature>
<keyword evidence="3" id="KW-0808">Transferase</keyword>